<dbReference type="RefSeq" id="XP_033534460.1">
    <property type="nucleotide sequence ID" value="XM_033675248.1"/>
</dbReference>
<accession>A0A6G1G4R9</accession>
<dbReference type="InterPro" id="IPR008851">
    <property type="entry name" value="TFIIF-alpha"/>
</dbReference>
<gene>
    <name evidence="8 10" type="ORF">P152DRAFT_327317</name>
</gene>
<organism evidence="8">
    <name type="scientific">Eremomyces bilateralis CBS 781.70</name>
    <dbReference type="NCBI Taxonomy" id="1392243"/>
    <lineage>
        <taxon>Eukaryota</taxon>
        <taxon>Fungi</taxon>
        <taxon>Dikarya</taxon>
        <taxon>Ascomycota</taxon>
        <taxon>Pezizomycotina</taxon>
        <taxon>Dothideomycetes</taxon>
        <taxon>Dothideomycetes incertae sedis</taxon>
        <taxon>Eremomycetales</taxon>
        <taxon>Eremomycetaceae</taxon>
        <taxon>Eremomyces</taxon>
    </lineage>
</organism>
<keyword evidence="3" id="KW-0805">Transcription regulation</keyword>
<evidence type="ECO:0000256" key="4">
    <source>
        <dbReference type="ARBA" id="ARBA00023125"/>
    </source>
</evidence>
<reference evidence="8 10" key="1">
    <citation type="submission" date="2020-01" db="EMBL/GenBank/DDBJ databases">
        <authorList>
            <consortium name="DOE Joint Genome Institute"/>
            <person name="Haridas S."/>
            <person name="Albert R."/>
            <person name="Binder M."/>
            <person name="Bloem J."/>
            <person name="Labutti K."/>
            <person name="Salamov A."/>
            <person name="Andreopoulos B."/>
            <person name="Baker S.E."/>
            <person name="Barry K."/>
            <person name="Bills G."/>
            <person name="Bluhm B.H."/>
            <person name="Cannon C."/>
            <person name="Castanera R."/>
            <person name="Culley D.E."/>
            <person name="Daum C."/>
            <person name="Ezra D."/>
            <person name="Gonzalez J.B."/>
            <person name="Henrissat B."/>
            <person name="Kuo A."/>
            <person name="Liang C."/>
            <person name="Lipzen A."/>
            <person name="Lutzoni F."/>
            <person name="Magnuson J."/>
            <person name="Mondo S."/>
            <person name="Nolan M."/>
            <person name="Ohm R."/>
            <person name="Pangilinan J."/>
            <person name="Park H.-J."/>
            <person name="Ramirez L."/>
            <person name="Alfaro M."/>
            <person name="Sun H."/>
            <person name="Tritt A."/>
            <person name="Yoshinaga Y."/>
            <person name="Zwiers L.-H."/>
            <person name="Turgeon B.G."/>
            <person name="Goodwin S.B."/>
            <person name="Spatafora J.W."/>
            <person name="Crous P.W."/>
            <person name="Grigoriev I.V."/>
        </authorList>
    </citation>
    <scope>NUCLEOTIDE SEQUENCE</scope>
    <source>
        <strain evidence="8 10">CBS 781.70</strain>
    </source>
</reference>
<feature type="compositionally biased region" description="Low complexity" evidence="7">
    <location>
        <begin position="580"/>
        <end position="594"/>
    </location>
</feature>
<dbReference type="GO" id="GO:0032968">
    <property type="term" value="P:positive regulation of transcription elongation by RNA polymerase II"/>
    <property type="evidence" value="ECO:0007669"/>
    <property type="project" value="InterPro"/>
</dbReference>
<feature type="compositionally biased region" description="Pro residues" evidence="7">
    <location>
        <begin position="1"/>
        <end position="11"/>
    </location>
</feature>
<dbReference type="PANTHER" id="PTHR13011:SF0">
    <property type="entry name" value="GENERAL TRANSCRIPTION FACTOR IIF SUBUNIT 1"/>
    <property type="match status" value="1"/>
</dbReference>
<feature type="region of interest" description="Disordered" evidence="7">
    <location>
        <begin position="291"/>
        <end position="603"/>
    </location>
</feature>
<feature type="compositionally biased region" description="Acidic residues" evidence="7">
    <location>
        <begin position="342"/>
        <end position="355"/>
    </location>
</feature>
<dbReference type="PANTHER" id="PTHR13011">
    <property type="entry name" value="TFIIF-ALPHA"/>
    <property type="match status" value="1"/>
</dbReference>
<comment type="subcellular location">
    <subcellularLocation>
        <location evidence="1">Nucleus</location>
    </subcellularLocation>
</comment>
<keyword evidence="6" id="KW-0539">Nucleus</keyword>
<keyword evidence="5" id="KW-0804">Transcription</keyword>
<dbReference type="GO" id="GO:0006367">
    <property type="term" value="P:transcription initiation at RNA polymerase II promoter"/>
    <property type="evidence" value="ECO:0007669"/>
    <property type="project" value="InterPro"/>
</dbReference>
<evidence type="ECO:0000256" key="7">
    <source>
        <dbReference type="SAM" id="MobiDB-lite"/>
    </source>
</evidence>
<feature type="compositionally biased region" description="Basic and acidic residues" evidence="7">
    <location>
        <begin position="438"/>
        <end position="463"/>
    </location>
</feature>
<feature type="compositionally biased region" description="Basic and acidic residues" evidence="7">
    <location>
        <begin position="386"/>
        <end position="402"/>
    </location>
</feature>
<dbReference type="SUPFAM" id="SSF50916">
    <property type="entry name" value="Rap30/74 interaction domains"/>
    <property type="match status" value="1"/>
</dbReference>
<evidence type="ECO:0000313" key="9">
    <source>
        <dbReference type="Proteomes" id="UP000504638"/>
    </source>
</evidence>
<dbReference type="AlphaFoldDB" id="A0A6G1G4R9"/>
<feature type="compositionally biased region" description="Polar residues" evidence="7">
    <location>
        <begin position="466"/>
        <end position="476"/>
    </location>
</feature>
<reference evidence="10" key="2">
    <citation type="submission" date="2020-04" db="EMBL/GenBank/DDBJ databases">
        <authorList>
            <consortium name="NCBI Genome Project"/>
        </authorList>
    </citation>
    <scope>NUCLEOTIDE SEQUENCE</scope>
    <source>
        <strain evidence="10">CBS 781.70</strain>
    </source>
</reference>
<feature type="compositionally biased region" description="Low complexity" evidence="7">
    <location>
        <begin position="539"/>
        <end position="556"/>
    </location>
</feature>
<dbReference type="GO" id="GO:0001096">
    <property type="term" value="F:TFIIF-class transcription factor complex binding"/>
    <property type="evidence" value="ECO:0007669"/>
    <property type="project" value="TreeGrafter"/>
</dbReference>
<keyword evidence="4" id="KW-0238">DNA-binding</keyword>
<reference evidence="10" key="3">
    <citation type="submission" date="2025-04" db="UniProtKB">
        <authorList>
            <consortium name="RefSeq"/>
        </authorList>
    </citation>
    <scope>IDENTIFICATION</scope>
    <source>
        <strain evidence="10">CBS 781.70</strain>
    </source>
</reference>
<evidence type="ECO:0000256" key="2">
    <source>
        <dbReference type="ARBA" id="ARBA00005249"/>
    </source>
</evidence>
<evidence type="ECO:0000256" key="3">
    <source>
        <dbReference type="ARBA" id="ARBA00023015"/>
    </source>
</evidence>
<evidence type="ECO:0000256" key="6">
    <source>
        <dbReference type="ARBA" id="ARBA00023242"/>
    </source>
</evidence>
<dbReference type="GO" id="GO:0003677">
    <property type="term" value="F:DNA binding"/>
    <property type="evidence" value="ECO:0007669"/>
    <property type="project" value="UniProtKB-KW"/>
</dbReference>
<sequence length="659" mass="73578">MSASPAGPPGSTPNGGAPVYRRKPKANPLITRPKPGQRGPPTARPRPKTGTPPAPPANGPTTSQPRVKDEPDVKFRDIPVFTTKRAILKGLRHHLMRLQGNQTVDPTNQDEWTRPVRLHRRDLQAIMPGGETMDVDTKEIAEADQERERIEAVKAERKRIRDENLAQIAPSTKTQKQQNTRRKATAVSAYELNETPEQQKRSQLRYEESIPWHLEDFDNQHTWRGAYEGGLVDQFIVMVREPGPTQQGQYRVMPVEKFYKFREVGKMKTMTYDEAEAEMKKKYKGPRFVQEAEDQMAASKQRSKDSERGRGFVVSRPDTQRVTEEAGAGNDHDFDFDMKADFDDDDEGDLFGEDEETRKEAEEAIFKEQRQANVFGLTDEQEVEREEQNRQRAEERQRELEKKLKKSLWKKERNNAYLEDEDGNPYFASSDSDDSEEEERKRAEEEAAKKAAGEDDKGKDTDRLSGANTGSNTPSGRASKHGEPLTAAASLKRPGSPNLSDASDSESVRKRLKQSHMPAQPPVTRIPSRPHSPKPTSLAASRQGSFSGAAASGSDSETTDGGRRKVSKMQRPSRTGTPIGSRAASPAPGAARAASPEKRPIPTVEDIRNAIPAEGIALKGLLEVFRGRISSDQTGEFIKRVKSVTSFNSQTKTLFAKRT</sequence>
<proteinExistence type="inferred from homology"/>
<evidence type="ECO:0000313" key="10">
    <source>
        <dbReference type="RefSeq" id="XP_033534460.1"/>
    </source>
</evidence>
<dbReference type="EMBL" id="ML975156">
    <property type="protein sequence ID" value="KAF1812829.1"/>
    <property type="molecule type" value="Genomic_DNA"/>
</dbReference>
<feature type="region of interest" description="Disordered" evidence="7">
    <location>
        <begin position="1"/>
        <end position="74"/>
    </location>
</feature>
<keyword evidence="9" id="KW-1185">Reference proteome</keyword>
<feature type="compositionally biased region" description="Basic and acidic residues" evidence="7">
    <location>
        <begin position="356"/>
        <end position="370"/>
    </location>
</feature>
<evidence type="ECO:0000256" key="5">
    <source>
        <dbReference type="ARBA" id="ARBA00023163"/>
    </source>
</evidence>
<dbReference type="GO" id="GO:0016251">
    <property type="term" value="F:RNA polymerase II general transcription initiation factor activity"/>
    <property type="evidence" value="ECO:0007669"/>
    <property type="project" value="TreeGrafter"/>
</dbReference>
<protein>
    <submittedName>
        <fullName evidence="8 10">Rap30/74 interaction domain-containing protein</fullName>
    </submittedName>
</protein>
<evidence type="ECO:0000256" key="1">
    <source>
        <dbReference type="ARBA" id="ARBA00004123"/>
    </source>
</evidence>
<dbReference type="GO" id="GO:0005674">
    <property type="term" value="C:transcription factor TFIIF complex"/>
    <property type="evidence" value="ECO:0007669"/>
    <property type="project" value="TreeGrafter"/>
</dbReference>
<feature type="compositionally biased region" description="Basic and acidic residues" evidence="7">
    <location>
        <begin position="318"/>
        <end position="341"/>
    </location>
</feature>
<dbReference type="GeneID" id="54415818"/>
<comment type="similarity">
    <text evidence="2">Belongs to the TFIIF alpha subunit family.</text>
</comment>
<evidence type="ECO:0000313" key="8">
    <source>
        <dbReference type="EMBL" id="KAF1812829.1"/>
    </source>
</evidence>
<dbReference type="Proteomes" id="UP000504638">
    <property type="component" value="Unplaced"/>
</dbReference>
<dbReference type="InterPro" id="IPR011039">
    <property type="entry name" value="TFIIF_interaction"/>
</dbReference>
<name>A0A6G1G4R9_9PEZI</name>
<dbReference type="OrthoDB" id="76676at2759"/>